<dbReference type="Proteomes" id="UP000002028">
    <property type="component" value="Plasmid pSLIN01"/>
</dbReference>
<reference evidence="1 2" key="1">
    <citation type="journal article" date="2010" name="Stand. Genomic Sci.">
        <title>Complete genome sequence of Spirosoma linguale type strain (1).</title>
        <authorList>
            <person name="Lail K."/>
            <person name="Sikorski J."/>
            <person name="Saunders E."/>
            <person name="Lapidus A."/>
            <person name="Glavina Del Rio T."/>
            <person name="Copeland A."/>
            <person name="Tice H."/>
            <person name="Cheng J.-F."/>
            <person name="Lucas S."/>
            <person name="Nolan M."/>
            <person name="Bruce D."/>
            <person name="Goodwin L."/>
            <person name="Pitluck S."/>
            <person name="Ivanova N."/>
            <person name="Mavromatis K."/>
            <person name="Ovchinnikova G."/>
            <person name="Pati A."/>
            <person name="Chen A."/>
            <person name="Palaniappan K."/>
            <person name="Land M."/>
            <person name="Hauser L."/>
            <person name="Chang Y.-J."/>
            <person name="Jeffries C.D."/>
            <person name="Chain P."/>
            <person name="Brettin T."/>
            <person name="Detter J.C."/>
            <person name="Schuetze A."/>
            <person name="Rohde M."/>
            <person name="Tindall B.J."/>
            <person name="Goeker M."/>
            <person name="Bristow J."/>
            <person name="Eisen J.A."/>
            <person name="Markowitz V."/>
            <person name="Hugenholtz P."/>
            <person name="Kyrpides N.C."/>
            <person name="Klenk H.-P."/>
            <person name="Chen F."/>
        </authorList>
    </citation>
    <scope>NUCLEOTIDE SEQUENCE [LARGE SCALE GENOMIC DNA]</scope>
    <source>
        <strain evidence="2">ATCC 33905 / DSM 74 / LMG 10896 / Claus 1</strain>
    </source>
</reference>
<dbReference type="AlphaFoldDB" id="D2QV12"/>
<organism evidence="1 2">
    <name type="scientific">Spirosoma linguale (strain ATCC 33905 / DSM 74 / LMG 10896 / Claus 1)</name>
    <dbReference type="NCBI Taxonomy" id="504472"/>
    <lineage>
        <taxon>Bacteria</taxon>
        <taxon>Pseudomonadati</taxon>
        <taxon>Bacteroidota</taxon>
        <taxon>Cytophagia</taxon>
        <taxon>Cytophagales</taxon>
        <taxon>Cytophagaceae</taxon>
        <taxon>Spirosoma</taxon>
    </lineage>
</organism>
<proteinExistence type="predicted"/>
<dbReference type="EMBL" id="CP001770">
    <property type="protein sequence ID" value="ADB42644.1"/>
    <property type="molecule type" value="Genomic_DNA"/>
</dbReference>
<sequence length="307" mass="35268">MRTKLPDELSPQEINRLLAVLTSYFDHDRISTNVVFKSGHRRLEQPQLRLYAHYPSIYCTKWRIFGGATVGRATSGRAASGCSMLGSNRQFMQQEISLNDLQANQSVNAFAVIDDYRILVDNAQAVVHFYKGRREWGRLVRSVPIEKWSGDWLIRTIGRFFRLDYQLADDKAIASIQRNGYLTVHTEHRIAGAVLYQRALKGEFWDYCVSYRGDVGFGVTVRTAIADLRAKLATRTNVEQAEIALKVGSASRFTQQQLEAFCEANGLMPGSHYTRQQLRQTVLRQRKLNCEQFRNQLSYFDIRINCK</sequence>
<accession>D2QV12</accession>
<protein>
    <submittedName>
        <fullName evidence="1">Uncharacterized protein</fullName>
    </submittedName>
</protein>
<dbReference type="HOGENOM" id="CLU_905867_0_0_10"/>
<dbReference type="KEGG" id="sli:Slin_6688"/>
<dbReference type="RefSeq" id="WP_012931126.1">
    <property type="nucleotide sequence ID" value="NC_013731.1"/>
</dbReference>
<evidence type="ECO:0000313" key="2">
    <source>
        <dbReference type="Proteomes" id="UP000002028"/>
    </source>
</evidence>
<name>D2QV12_SPILD</name>
<keyword evidence="2" id="KW-1185">Reference proteome</keyword>
<evidence type="ECO:0000313" key="1">
    <source>
        <dbReference type="EMBL" id="ADB42644.1"/>
    </source>
</evidence>
<keyword evidence="1" id="KW-0614">Plasmid</keyword>
<geneLocation type="plasmid" evidence="1 2">
    <name>pSLIN01</name>
</geneLocation>
<gene>
    <name evidence="1" type="ordered locus">Slin_6688</name>
</gene>